<comment type="caution">
    <text evidence="1">The sequence shown here is derived from an EMBL/GenBank/DDBJ whole genome shotgun (WGS) entry which is preliminary data.</text>
</comment>
<organism evidence="1 2">
    <name type="scientific">Irpex rosettiformis</name>
    <dbReference type="NCBI Taxonomy" id="378272"/>
    <lineage>
        <taxon>Eukaryota</taxon>
        <taxon>Fungi</taxon>
        <taxon>Dikarya</taxon>
        <taxon>Basidiomycota</taxon>
        <taxon>Agaricomycotina</taxon>
        <taxon>Agaricomycetes</taxon>
        <taxon>Polyporales</taxon>
        <taxon>Irpicaceae</taxon>
        <taxon>Irpex</taxon>
    </lineage>
</organism>
<sequence length="555" mass="60262">MRIKVESTPPLTTFKAWFVVSTASTIQDLKESICSDIPALHKLDVDADELTLVIDGFELLDSSPIDVVRDGDLVNVRQRVAHVKADAKKRKAESTADFPALKRAKSTPAVKPKTIQHTTGTQAKAKNVNPSPSSSSESSSDTSDDSSSSSDDPTSDSDDDDDDTSNDSSSTSSDSSPSVETSKARPAQQKLTKVVKPQATVDAPKPKPAENSVPPGQGKTATKKRNLRRRLKKHYERLGAEQALNGLFGVNNVPLGPRASTSAQVQEESFEVTGDDDILPTPPTIMMASLSNKNKRKGFKQAMASTLPKKIVFSTPDDESTEAEQTALPFPAASTSEVAATAPSIFPRLIPPSEKQENGQIPVNMIVTSIDVEEGLYPSRKKNKKQGSRQQQLESEIQQVENVVPNYGEEDGDHDMIPTQRTADVAPSGGEVEPLASTRVNYSQVWEVTEEHWETLPKIRDPEYVLVGNFVGWKALGFNAATYTPEILLNVGITKKVGETLVVQPLPRPGATSTPSGRALAEVEAEEEFVPEEEAYEWIEVISGDWKDVGIYKPC</sequence>
<evidence type="ECO:0000313" key="2">
    <source>
        <dbReference type="Proteomes" id="UP001055072"/>
    </source>
</evidence>
<evidence type="ECO:0000313" key="1">
    <source>
        <dbReference type="EMBL" id="KAI0092660.1"/>
    </source>
</evidence>
<dbReference type="EMBL" id="MU274903">
    <property type="protein sequence ID" value="KAI0092660.1"/>
    <property type="molecule type" value="Genomic_DNA"/>
</dbReference>
<dbReference type="Proteomes" id="UP001055072">
    <property type="component" value="Unassembled WGS sequence"/>
</dbReference>
<accession>A0ACB8UEE5</accession>
<protein>
    <submittedName>
        <fullName evidence="1">Uncharacterized protein</fullName>
    </submittedName>
</protein>
<keyword evidence="2" id="KW-1185">Reference proteome</keyword>
<reference evidence="1" key="1">
    <citation type="journal article" date="2021" name="Environ. Microbiol.">
        <title>Gene family expansions and transcriptome signatures uncover fungal adaptations to wood decay.</title>
        <authorList>
            <person name="Hage H."/>
            <person name="Miyauchi S."/>
            <person name="Viragh M."/>
            <person name="Drula E."/>
            <person name="Min B."/>
            <person name="Chaduli D."/>
            <person name="Navarro D."/>
            <person name="Favel A."/>
            <person name="Norest M."/>
            <person name="Lesage-Meessen L."/>
            <person name="Balint B."/>
            <person name="Merenyi Z."/>
            <person name="de Eugenio L."/>
            <person name="Morin E."/>
            <person name="Martinez A.T."/>
            <person name="Baldrian P."/>
            <person name="Stursova M."/>
            <person name="Martinez M.J."/>
            <person name="Novotny C."/>
            <person name="Magnuson J.K."/>
            <person name="Spatafora J.W."/>
            <person name="Maurice S."/>
            <person name="Pangilinan J."/>
            <person name="Andreopoulos W."/>
            <person name="LaButti K."/>
            <person name="Hundley H."/>
            <person name="Na H."/>
            <person name="Kuo A."/>
            <person name="Barry K."/>
            <person name="Lipzen A."/>
            <person name="Henrissat B."/>
            <person name="Riley R."/>
            <person name="Ahrendt S."/>
            <person name="Nagy L.G."/>
            <person name="Grigoriev I.V."/>
            <person name="Martin F."/>
            <person name="Rosso M.N."/>
        </authorList>
    </citation>
    <scope>NUCLEOTIDE SEQUENCE</scope>
    <source>
        <strain evidence="1">CBS 384.51</strain>
    </source>
</reference>
<proteinExistence type="predicted"/>
<gene>
    <name evidence="1" type="ORF">BDY19DRAFT_497019</name>
</gene>
<name>A0ACB8UEE5_9APHY</name>